<evidence type="ECO:0000313" key="3">
    <source>
        <dbReference type="Proteomes" id="UP000019150"/>
    </source>
</evidence>
<organism evidence="2 3">
    <name type="scientific">Nocardia nova SH22a</name>
    <dbReference type="NCBI Taxonomy" id="1415166"/>
    <lineage>
        <taxon>Bacteria</taxon>
        <taxon>Bacillati</taxon>
        <taxon>Actinomycetota</taxon>
        <taxon>Actinomycetes</taxon>
        <taxon>Mycobacteriales</taxon>
        <taxon>Nocardiaceae</taxon>
        <taxon>Nocardia</taxon>
    </lineage>
</organism>
<dbReference type="HOGENOM" id="CLU_2992173_0_0_11"/>
<feature type="region of interest" description="Disordered" evidence="1">
    <location>
        <begin position="1"/>
        <end position="57"/>
    </location>
</feature>
<accession>W5TCF6</accession>
<name>W5TCF6_9NOCA</name>
<dbReference type="KEGG" id="nno:NONO_c00660"/>
<dbReference type="Proteomes" id="UP000019150">
    <property type="component" value="Chromosome"/>
</dbReference>
<reference evidence="2 3" key="1">
    <citation type="journal article" date="2014" name="Appl. Environ. Microbiol.">
        <title>Insights into the Microbial Degradation of Rubber and Gutta-Percha by Analysis of the Complete Genome of Nocardia nova SH22a.</title>
        <authorList>
            <person name="Luo Q."/>
            <person name="Hiessl S."/>
            <person name="Poehlein A."/>
            <person name="Daniel R."/>
            <person name="Steinbuchel A."/>
        </authorList>
    </citation>
    <scope>NUCLEOTIDE SEQUENCE [LARGE SCALE GENOMIC DNA]</scope>
    <source>
        <strain evidence="2">SH22a</strain>
    </source>
</reference>
<sequence>MGYIFTAALDGPHAAPTGRRAAHRARPALEHPAGVPSSESTRVRLNRSARVRRESRK</sequence>
<protein>
    <submittedName>
        <fullName evidence="2">Uncharacterized protein</fullName>
    </submittedName>
</protein>
<evidence type="ECO:0000256" key="1">
    <source>
        <dbReference type="SAM" id="MobiDB-lite"/>
    </source>
</evidence>
<dbReference type="AlphaFoldDB" id="W5TCF6"/>
<keyword evidence="3" id="KW-1185">Reference proteome</keyword>
<evidence type="ECO:0000313" key="2">
    <source>
        <dbReference type="EMBL" id="AHH14886.1"/>
    </source>
</evidence>
<dbReference type="STRING" id="1415166.NONO_c00660"/>
<proteinExistence type="predicted"/>
<feature type="compositionally biased region" description="Basic residues" evidence="1">
    <location>
        <begin position="44"/>
        <end position="57"/>
    </location>
</feature>
<dbReference type="EMBL" id="CP006850">
    <property type="protein sequence ID" value="AHH14886.1"/>
    <property type="molecule type" value="Genomic_DNA"/>
</dbReference>
<gene>
    <name evidence="2" type="ORF">NONO_c00660</name>
</gene>